<dbReference type="KEGG" id="sfiy:F0344_19305"/>
<proteinExistence type="predicted"/>
<feature type="transmembrane region" description="Helical" evidence="2">
    <location>
        <begin position="12"/>
        <end position="36"/>
    </location>
</feature>
<keyword evidence="4" id="KW-1185">Reference proteome</keyword>
<evidence type="ECO:0008006" key="5">
    <source>
        <dbReference type="Google" id="ProtNLM"/>
    </source>
</evidence>
<keyword evidence="2" id="KW-0812">Transmembrane</keyword>
<gene>
    <name evidence="3" type="ORF">F0344_19305</name>
</gene>
<accession>A0A7G7BVE8</accession>
<feature type="region of interest" description="Disordered" evidence="1">
    <location>
        <begin position="286"/>
        <end position="368"/>
    </location>
</feature>
<dbReference type="EMBL" id="CP045702">
    <property type="protein sequence ID" value="QNE79313.1"/>
    <property type="molecule type" value="Genomic_DNA"/>
</dbReference>
<evidence type="ECO:0000313" key="4">
    <source>
        <dbReference type="Proteomes" id="UP000515307"/>
    </source>
</evidence>
<organism evidence="3 4">
    <name type="scientific">Streptomyces finlayi</name>
    <dbReference type="NCBI Taxonomy" id="67296"/>
    <lineage>
        <taxon>Bacteria</taxon>
        <taxon>Bacillati</taxon>
        <taxon>Actinomycetota</taxon>
        <taxon>Actinomycetes</taxon>
        <taxon>Kitasatosporales</taxon>
        <taxon>Streptomycetaceae</taxon>
        <taxon>Streptomyces</taxon>
    </lineage>
</organism>
<reference evidence="4" key="1">
    <citation type="submission" date="2019-10" db="EMBL/GenBank/DDBJ databases">
        <title>Antimicrobial potential of Antarctic Bacteria.</title>
        <authorList>
            <person name="Benaud N."/>
            <person name="Edwards R.J."/>
            <person name="Ferrari B.C."/>
        </authorList>
    </citation>
    <scope>NUCLEOTIDE SEQUENCE [LARGE SCALE GENOMIC DNA]</scope>
    <source>
        <strain evidence="4">NBSH44</strain>
    </source>
</reference>
<evidence type="ECO:0000313" key="3">
    <source>
        <dbReference type="EMBL" id="QNE79313.1"/>
    </source>
</evidence>
<feature type="transmembrane region" description="Helical" evidence="2">
    <location>
        <begin position="88"/>
        <end position="105"/>
    </location>
</feature>
<name>A0A7G7BVE8_9ACTN</name>
<evidence type="ECO:0000256" key="1">
    <source>
        <dbReference type="SAM" id="MobiDB-lite"/>
    </source>
</evidence>
<dbReference type="AlphaFoldDB" id="A0A7G7BVE8"/>
<keyword evidence="2" id="KW-0472">Membrane</keyword>
<evidence type="ECO:0000256" key="2">
    <source>
        <dbReference type="SAM" id="Phobius"/>
    </source>
</evidence>
<keyword evidence="2" id="KW-1133">Transmembrane helix</keyword>
<feature type="compositionally biased region" description="Basic and acidic residues" evidence="1">
    <location>
        <begin position="316"/>
        <end position="327"/>
    </location>
</feature>
<dbReference type="Proteomes" id="UP000515307">
    <property type="component" value="Chromosome"/>
</dbReference>
<sequence>MTPLALPAFGHWTSTSLTLTALLGTCTMLLVGFLICRRTTRNRSKHQPGTPAVRVAALAAVGCTAYSADTSWRFAADYLDMSGTTERIAMFAAAELALFATALLARQNLHGPKQAPGLPGTLTWVITAVQVIPAYAESGVVGGTVRAFVGPIMAALLWHQAMGIELRIRTPEGASHSVLARVGREARERLLSRLGIAARDRDASQITRDRATRKAVALASHLAERTQKQRAGWRGRRTSRRLSQAIGQAAVGIDQHQREVLLQQLAVRRHAAALATIELASPWTASTLDGGATHRGETTTLRRGQPSADYALQGEKATEHPASRLRSELLPPRSVQNRLPLHDSAPARETTEPAPEVDVPAAQRYGRPPGAEMEQLLAIGRRAIATHGTATRAVLRNAIRAAELTISEDRLTELKALLAAEPDAKSGIPSG</sequence>
<protein>
    <recommendedName>
        <fullName evidence="5">DUF2637 domain-containing protein</fullName>
    </recommendedName>
</protein>